<comment type="caution">
    <text evidence="4">The sequence shown here is derived from an EMBL/GenBank/DDBJ whole genome shotgun (WGS) entry which is preliminary data.</text>
</comment>
<gene>
    <name evidence="4" type="ORF">Fmac_012044</name>
</gene>
<evidence type="ECO:0000256" key="1">
    <source>
        <dbReference type="SAM" id="Coils"/>
    </source>
</evidence>
<feature type="compositionally biased region" description="Low complexity" evidence="2">
    <location>
        <begin position="306"/>
        <end position="316"/>
    </location>
</feature>
<dbReference type="InterPro" id="IPR044824">
    <property type="entry name" value="MAIN-like"/>
</dbReference>
<dbReference type="PANTHER" id="PTHR46033">
    <property type="entry name" value="PROTEIN MAIN-LIKE 2"/>
    <property type="match status" value="1"/>
</dbReference>
<dbReference type="AlphaFoldDB" id="A0ABD1MP66"/>
<proteinExistence type="predicted"/>
<accession>A0ABD1MP66</accession>
<dbReference type="PANTHER" id="PTHR46033:SF8">
    <property type="entry name" value="PROTEIN MAINTENANCE OF MERISTEMS-LIKE"/>
    <property type="match status" value="1"/>
</dbReference>
<feature type="domain" description="Aminotransferase-like plant mobile" evidence="3">
    <location>
        <begin position="50"/>
        <end position="277"/>
    </location>
</feature>
<name>A0ABD1MP66_9FABA</name>
<evidence type="ECO:0000313" key="5">
    <source>
        <dbReference type="Proteomes" id="UP001603857"/>
    </source>
</evidence>
<sequence length="522" mass="59636">MRKSTRLSAFGIAEAREPVKPFSTRFSLRTYAKRVQQLTPEQRSAISRTGFGNLLSVPNHSLNKVFLTELMDAWSRDRRAFSLRSGGEIGMTPLDVALILGLPVAGNPVSLVEDEPLSDLEELFGATEAKRKVAMSFLENRLDLIGDVASDDFLRSFLLYTIGTFLSSNDGKVDSRFLRFLEDLTEVSGFAWGGAVLDDLWYWLDKRKEHNVQYVGGCLIFLQTWSYEHFDVSARPQLQDHDLTFPRVCRWDNSKPNQRQRGTPWFKDLDDDQVIWKLEPTSDELQIEIIKEALELLTDNKELSSRESSMTSTPSSVPDEDSRLQLSINNQVLQVQSVDDDGLENQVVEDTPDRSSSFDEEYRDQINLKNMVVLDTLPNLTIYGKVSKELEMNLENLAVVIEDTSTAIGIADEVGRDQELNGEKHMEDTLPKLSFSDDDLRKKNGMLEEENSELKIKIGQVMEENELLRRQILSNTQFEEQNVELKKELELLREEIRNLRLSTDSYAEFADRVHKNILDLGL</sequence>
<dbReference type="InterPro" id="IPR019557">
    <property type="entry name" value="AminoTfrase-like_pln_mobile"/>
</dbReference>
<evidence type="ECO:0000256" key="2">
    <source>
        <dbReference type="SAM" id="MobiDB-lite"/>
    </source>
</evidence>
<reference evidence="4 5" key="1">
    <citation type="submission" date="2024-08" db="EMBL/GenBank/DDBJ databases">
        <title>Insights into the chromosomal genome structure of Flemingia macrophylla.</title>
        <authorList>
            <person name="Ding Y."/>
            <person name="Zhao Y."/>
            <person name="Bi W."/>
            <person name="Wu M."/>
            <person name="Zhao G."/>
            <person name="Gong Y."/>
            <person name="Li W."/>
            <person name="Zhang P."/>
        </authorList>
    </citation>
    <scope>NUCLEOTIDE SEQUENCE [LARGE SCALE GENOMIC DNA]</scope>
    <source>
        <strain evidence="4">DYQJB</strain>
        <tissue evidence="4">Leaf</tissue>
    </source>
</reference>
<organism evidence="4 5">
    <name type="scientific">Flemingia macrophylla</name>
    <dbReference type="NCBI Taxonomy" id="520843"/>
    <lineage>
        <taxon>Eukaryota</taxon>
        <taxon>Viridiplantae</taxon>
        <taxon>Streptophyta</taxon>
        <taxon>Embryophyta</taxon>
        <taxon>Tracheophyta</taxon>
        <taxon>Spermatophyta</taxon>
        <taxon>Magnoliopsida</taxon>
        <taxon>eudicotyledons</taxon>
        <taxon>Gunneridae</taxon>
        <taxon>Pentapetalae</taxon>
        <taxon>rosids</taxon>
        <taxon>fabids</taxon>
        <taxon>Fabales</taxon>
        <taxon>Fabaceae</taxon>
        <taxon>Papilionoideae</taxon>
        <taxon>50 kb inversion clade</taxon>
        <taxon>NPAAA clade</taxon>
        <taxon>indigoferoid/millettioid clade</taxon>
        <taxon>Phaseoleae</taxon>
        <taxon>Flemingia</taxon>
    </lineage>
</organism>
<keyword evidence="1" id="KW-0175">Coiled coil</keyword>
<evidence type="ECO:0000259" key="3">
    <source>
        <dbReference type="Pfam" id="PF10536"/>
    </source>
</evidence>
<dbReference type="Proteomes" id="UP001603857">
    <property type="component" value="Unassembled WGS sequence"/>
</dbReference>
<dbReference type="Pfam" id="PF10536">
    <property type="entry name" value="PMD"/>
    <property type="match status" value="1"/>
</dbReference>
<evidence type="ECO:0000313" key="4">
    <source>
        <dbReference type="EMBL" id="KAL2337598.1"/>
    </source>
</evidence>
<dbReference type="EMBL" id="JBGMDY010000004">
    <property type="protein sequence ID" value="KAL2337598.1"/>
    <property type="molecule type" value="Genomic_DNA"/>
</dbReference>
<feature type="region of interest" description="Disordered" evidence="2">
    <location>
        <begin position="301"/>
        <end position="321"/>
    </location>
</feature>
<feature type="coiled-coil region" evidence="1">
    <location>
        <begin position="444"/>
        <end position="502"/>
    </location>
</feature>
<keyword evidence="5" id="KW-1185">Reference proteome</keyword>
<protein>
    <recommendedName>
        <fullName evidence="3">Aminotransferase-like plant mobile domain-containing protein</fullName>
    </recommendedName>
</protein>